<keyword evidence="5" id="KW-0764">Sulfate transport</keyword>
<evidence type="ECO:0000256" key="2">
    <source>
        <dbReference type="ARBA" id="ARBA00022448"/>
    </source>
</evidence>
<dbReference type="NCBIfam" id="TIGR01581">
    <property type="entry name" value="Mo_ABC_porter"/>
    <property type="match status" value="1"/>
</dbReference>
<dbReference type="Gene3D" id="1.10.3720.10">
    <property type="entry name" value="MetI-like"/>
    <property type="match status" value="1"/>
</dbReference>
<evidence type="ECO:0000313" key="10">
    <source>
        <dbReference type="Proteomes" id="UP000077066"/>
    </source>
</evidence>
<dbReference type="InterPro" id="IPR005667">
    <property type="entry name" value="Sulph_transpt2"/>
</dbReference>
<comment type="subcellular location">
    <subcellularLocation>
        <location evidence="7">Cell membrane</location>
        <topology evidence="7">Multi-pass membrane protein</topology>
    </subcellularLocation>
    <subcellularLocation>
        <location evidence="1">Membrane</location>
        <topology evidence="1">Multi-pass membrane protein</topology>
    </subcellularLocation>
</comment>
<feature type="transmembrane region" description="Helical" evidence="7">
    <location>
        <begin position="7"/>
        <end position="33"/>
    </location>
</feature>
<reference evidence="9 10" key="1">
    <citation type="submission" date="2016-04" db="EMBL/GenBank/DDBJ databases">
        <title>Genome sequence of Methanobrevibacter filiformis DSM 11501.</title>
        <authorList>
            <person name="Poehlein A."/>
            <person name="Seedorf H."/>
            <person name="Daniel R."/>
        </authorList>
    </citation>
    <scope>NUCLEOTIDE SEQUENCE [LARGE SCALE GENOMIC DNA]</scope>
    <source>
        <strain evidence="9 10">DSM 11501</strain>
    </source>
</reference>
<evidence type="ECO:0000256" key="1">
    <source>
        <dbReference type="ARBA" id="ARBA00004141"/>
    </source>
</evidence>
<comment type="similarity">
    <text evidence="7">Belongs to the binding-protein-dependent transport system permease family.</text>
</comment>
<dbReference type="InterPro" id="IPR006469">
    <property type="entry name" value="NifC_ABC_porter"/>
</dbReference>
<name>A0A162FI68_9EURY</name>
<feature type="transmembrane region" description="Helical" evidence="7">
    <location>
        <begin position="232"/>
        <end position="251"/>
    </location>
</feature>
<dbReference type="RefSeq" id="WP_066973798.1">
    <property type="nucleotide sequence ID" value="NZ_LWMT01000278.1"/>
</dbReference>
<keyword evidence="4 7" id="KW-1133">Transmembrane helix</keyword>
<feature type="transmembrane region" description="Helical" evidence="7">
    <location>
        <begin position="120"/>
        <end position="143"/>
    </location>
</feature>
<organism evidence="9 10">
    <name type="scientific">Methanobrevibacter filiformis</name>
    <dbReference type="NCBI Taxonomy" id="55758"/>
    <lineage>
        <taxon>Archaea</taxon>
        <taxon>Methanobacteriati</taxon>
        <taxon>Methanobacteriota</taxon>
        <taxon>Methanomada group</taxon>
        <taxon>Methanobacteria</taxon>
        <taxon>Methanobacteriales</taxon>
        <taxon>Methanobacteriaceae</taxon>
        <taxon>Methanobrevibacter</taxon>
    </lineage>
</organism>
<dbReference type="CDD" id="cd06261">
    <property type="entry name" value="TM_PBP2"/>
    <property type="match status" value="1"/>
</dbReference>
<dbReference type="SUPFAM" id="SSF161098">
    <property type="entry name" value="MetI-like"/>
    <property type="match status" value="1"/>
</dbReference>
<feature type="domain" description="ABC transmembrane type-1" evidence="8">
    <location>
        <begin position="49"/>
        <end position="251"/>
    </location>
</feature>
<keyword evidence="2 7" id="KW-0813">Transport</keyword>
<evidence type="ECO:0000256" key="4">
    <source>
        <dbReference type="ARBA" id="ARBA00022989"/>
    </source>
</evidence>
<dbReference type="InterPro" id="IPR035906">
    <property type="entry name" value="MetI-like_sf"/>
</dbReference>
<evidence type="ECO:0000256" key="5">
    <source>
        <dbReference type="ARBA" id="ARBA00023032"/>
    </source>
</evidence>
<dbReference type="PANTHER" id="PTHR30406">
    <property type="entry name" value="SULFATE TRANSPORT SYSTEM PERMEASE PROTEIN"/>
    <property type="match status" value="1"/>
</dbReference>
<dbReference type="PANTHER" id="PTHR30406:SF8">
    <property type="entry name" value="SULFATE TRANSPORT SYSTEM PERMEASE PROTEIN CYST"/>
    <property type="match status" value="1"/>
</dbReference>
<dbReference type="OrthoDB" id="11163at2157"/>
<dbReference type="EMBL" id="LWMT01000278">
    <property type="protein sequence ID" value="KZX10340.1"/>
    <property type="molecule type" value="Genomic_DNA"/>
</dbReference>
<gene>
    <name evidence="9" type="primary">cysW</name>
    <name evidence="9" type="ORF">MBFIL_17930</name>
</gene>
<feature type="transmembrane region" description="Helical" evidence="7">
    <location>
        <begin position="192"/>
        <end position="212"/>
    </location>
</feature>
<feature type="transmembrane region" description="Helical" evidence="7">
    <location>
        <begin position="45"/>
        <end position="75"/>
    </location>
</feature>
<dbReference type="Proteomes" id="UP000077066">
    <property type="component" value="Unassembled WGS sequence"/>
</dbReference>
<dbReference type="GO" id="GO:0005886">
    <property type="term" value="C:plasma membrane"/>
    <property type="evidence" value="ECO:0007669"/>
    <property type="project" value="UniProtKB-SubCell"/>
</dbReference>
<evidence type="ECO:0000256" key="7">
    <source>
        <dbReference type="RuleBase" id="RU363032"/>
    </source>
</evidence>
<dbReference type="Pfam" id="PF00528">
    <property type="entry name" value="BPD_transp_1"/>
    <property type="match status" value="1"/>
</dbReference>
<dbReference type="PROSITE" id="PS50928">
    <property type="entry name" value="ABC_TM1"/>
    <property type="match status" value="1"/>
</dbReference>
<dbReference type="GO" id="GO:0015419">
    <property type="term" value="F:ABC-type sulfate transporter activity"/>
    <property type="evidence" value="ECO:0007669"/>
    <property type="project" value="InterPro"/>
</dbReference>
<dbReference type="InterPro" id="IPR000515">
    <property type="entry name" value="MetI-like"/>
</dbReference>
<keyword evidence="10" id="KW-1185">Reference proteome</keyword>
<evidence type="ECO:0000256" key="6">
    <source>
        <dbReference type="ARBA" id="ARBA00023136"/>
    </source>
</evidence>
<sequence>MRSKFELGFIIITILITSMFFLVIGSMFLIPSYEGFINALLSENMIYAITLTIYTSIISAAIVMIFAIPTAYALNRYNFPLKSLFKVVLDLPIALPEIVVGIALLMFLGSNGIGEYLENIGIVLVFNSLGIIIAQFFIAFPYATRIMYSTFAYIDPRYEFVSRSLGYSESSTFFNITLPLAKGGIITTSIIALARCIGTFASVLFVGGGILMKTETLSVSMYLHLSTGDIDLAITAGILLVIISIITIVIMEKYAESTQESF</sequence>
<evidence type="ECO:0000313" key="9">
    <source>
        <dbReference type="EMBL" id="KZX10340.1"/>
    </source>
</evidence>
<dbReference type="AlphaFoldDB" id="A0A162FI68"/>
<keyword evidence="3 7" id="KW-0812">Transmembrane</keyword>
<comment type="caution">
    <text evidence="9">The sequence shown here is derived from an EMBL/GenBank/DDBJ whole genome shotgun (WGS) entry which is preliminary data.</text>
</comment>
<keyword evidence="6 7" id="KW-0472">Membrane</keyword>
<dbReference type="PATRIC" id="fig|55758.3.peg.2008"/>
<dbReference type="STRING" id="55758.MBFIL_17930"/>
<accession>A0A162FI68</accession>
<evidence type="ECO:0000256" key="3">
    <source>
        <dbReference type="ARBA" id="ARBA00022692"/>
    </source>
</evidence>
<evidence type="ECO:0000259" key="8">
    <source>
        <dbReference type="PROSITE" id="PS50928"/>
    </source>
</evidence>
<feature type="transmembrane region" description="Helical" evidence="7">
    <location>
        <begin position="87"/>
        <end position="108"/>
    </location>
</feature>
<protein>
    <submittedName>
        <fullName evidence="9">Sulfate transport system permease protein CysW</fullName>
    </submittedName>
</protein>
<proteinExistence type="inferred from homology"/>